<dbReference type="InterPro" id="IPR055852">
    <property type="entry name" value="DUF7429"/>
</dbReference>
<dbReference type="Proteomes" id="UP000229090">
    <property type="component" value="Segment"/>
</dbReference>
<name>A0A2D1GPX7_9CAUD</name>
<accession>A0A2D1GPX7</accession>
<reference evidence="2" key="1">
    <citation type="submission" date="2017-09" db="EMBL/GenBank/DDBJ databases">
        <authorList>
            <person name="Ehlers B."/>
            <person name="Leendertz F.H."/>
        </authorList>
    </citation>
    <scope>NUCLEOTIDE SEQUENCE [LARGE SCALE GENOMIC DNA]</scope>
</reference>
<evidence type="ECO:0000313" key="2">
    <source>
        <dbReference type="Proteomes" id="UP000229090"/>
    </source>
</evidence>
<gene>
    <name evidence="1" type="primary">92</name>
    <name evidence="1" type="ORF">SEA_KUMAO_92</name>
</gene>
<sequence length="50" mass="5603">MIKLKVFGVEVVTLEFEVPDGATELAPVGKVVDKGVNRISRFWVDRMLGR</sequence>
<keyword evidence="2" id="KW-1185">Reference proteome</keyword>
<protein>
    <submittedName>
        <fullName evidence="1">Uncharacterized protein</fullName>
    </submittedName>
</protein>
<dbReference type="RefSeq" id="YP_010013581.1">
    <property type="nucleotide sequence ID" value="NC_053512.1"/>
</dbReference>
<dbReference type="EMBL" id="MG009575">
    <property type="protein sequence ID" value="ATN94054.1"/>
    <property type="molecule type" value="Genomic_DNA"/>
</dbReference>
<proteinExistence type="predicted"/>
<dbReference type="KEGG" id="vg:63210195"/>
<dbReference type="Pfam" id="PF24206">
    <property type="entry name" value="DUF7429"/>
    <property type="match status" value="1"/>
</dbReference>
<evidence type="ECO:0000313" key="1">
    <source>
        <dbReference type="EMBL" id="ATN94054.1"/>
    </source>
</evidence>
<organism evidence="1 2">
    <name type="scientific">Mycobacterium phage Kumao</name>
    <dbReference type="NCBI Taxonomy" id="2041344"/>
    <lineage>
        <taxon>Viruses</taxon>
        <taxon>Duplodnaviria</taxon>
        <taxon>Heunggongvirae</taxon>
        <taxon>Uroviricota</taxon>
        <taxon>Caudoviricetes</taxon>
        <taxon>Vilmaviridae</taxon>
        <taxon>Kumaovirus</taxon>
        <taxon>Kumaovirus kumao</taxon>
    </lineage>
</organism>
<dbReference type="GeneID" id="63210195"/>